<dbReference type="GO" id="GO:0016020">
    <property type="term" value="C:membrane"/>
    <property type="evidence" value="ECO:0007669"/>
    <property type="project" value="UniProtKB-SubCell"/>
</dbReference>
<gene>
    <name evidence="7" type="ORF">ACFQGH_02955</name>
</gene>
<feature type="domain" description="Yip1" evidence="6">
    <location>
        <begin position="25"/>
        <end position="189"/>
    </location>
</feature>
<evidence type="ECO:0000256" key="2">
    <source>
        <dbReference type="ARBA" id="ARBA00022692"/>
    </source>
</evidence>
<dbReference type="Proteomes" id="UP001596312">
    <property type="component" value="Unassembled WGS sequence"/>
</dbReference>
<keyword evidence="2 5" id="KW-0812">Transmembrane</keyword>
<comment type="subcellular location">
    <subcellularLocation>
        <location evidence="1">Membrane</location>
        <topology evidence="1">Multi-pass membrane protein</topology>
    </subcellularLocation>
</comment>
<proteinExistence type="predicted"/>
<dbReference type="Pfam" id="PF04893">
    <property type="entry name" value="Yip1"/>
    <property type="match status" value="1"/>
</dbReference>
<evidence type="ECO:0000256" key="5">
    <source>
        <dbReference type="SAM" id="Phobius"/>
    </source>
</evidence>
<dbReference type="AlphaFoldDB" id="A0ABD5V314"/>
<dbReference type="RefSeq" id="WP_340602667.1">
    <property type="nucleotide sequence ID" value="NZ_JBBMXV010000001.1"/>
</dbReference>
<accession>A0ABD5V314</accession>
<organism evidence="7 8">
    <name type="scientific">Halalkalicoccus tibetensis</name>
    <dbReference type="NCBI Taxonomy" id="175632"/>
    <lineage>
        <taxon>Archaea</taxon>
        <taxon>Methanobacteriati</taxon>
        <taxon>Methanobacteriota</taxon>
        <taxon>Stenosarchaea group</taxon>
        <taxon>Halobacteria</taxon>
        <taxon>Halobacteriales</taxon>
        <taxon>Halococcaceae</taxon>
        <taxon>Halalkalicoccus</taxon>
    </lineage>
</organism>
<feature type="transmembrane region" description="Helical" evidence="5">
    <location>
        <begin position="85"/>
        <end position="107"/>
    </location>
</feature>
<evidence type="ECO:0000259" key="6">
    <source>
        <dbReference type="Pfam" id="PF04893"/>
    </source>
</evidence>
<feature type="transmembrane region" description="Helical" evidence="5">
    <location>
        <begin position="44"/>
        <end position="64"/>
    </location>
</feature>
<dbReference type="InterPro" id="IPR006977">
    <property type="entry name" value="Yip1_dom"/>
</dbReference>
<evidence type="ECO:0000256" key="4">
    <source>
        <dbReference type="ARBA" id="ARBA00023136"/>
    </source>
</evidence>
<reference evidence="7 8" key="1">
    <citation type="journal article" date="2019" name="Int. J. Syst. Evol. Microbiol.">
        <title>The Global Catalogue of Microorganisms (GCM) 10K type strain sequencing project: providing services to taxonomists for standard genome sequencing and annotation.</title>
        <authorList>
            <consortium name="The Broad Institute Genomics Platform"/>
            <consortium name="The Broad Institute Genome Sequencing Center for Infectious Disease"/>
            <person name="Wu L."/>
            <person name="Ma J."/>
        </authorList>
    </citation>
    <scope>NUCLEOTIDE SEQUENCE [LARGE SCALE GENOMIC DNA]</scope>
    <source>
        <strain evidence="7 8">CGMCC 1.3240</strain>
    </source>
</reference>
<keyword evidence="8" id="KW-1185">Reference proteome</keyword>
<protein>
    <submittedName>
        <fullName evidence="7">YIP1 family protein</fullName>
    </submittedName>
</protein>
<sequence>MTQWVADPKGGRDRGPRAVARAWVEVMVRPRRFYRAGVAPGDQAPGLLFAVGVVSLASLLRLALSGETVVGAPYPTFGDQRLLSVALVFSVIVALVAPLVLHLVAALQTLLLLPFAPDRAGVSETVQVIGYATAPCVFVGVPVPTVQALAAGYGAALFVIGASVVHSVSLPRAAALCALPAAATFGIGFGGFEAVETLFSGGV</sequence>
<comment type="caution">
    <text evidence="7">The sequence shown here is derived from an EMBL/GenBank/DDBJ whole genome shotgun (WGS) entry which is preliminary data.</text>
</comment>
<feature type="transmembrane region" description="Helical" evidence="5">
    <location>
        <begin position="148"/>
        <end position="166"/>
    </location>
</feature>
<name>A0ABD5V314_9EURY</name>
<dbReference type="EMBL" id="JBHSXQ010000001">
    <property type="protein sequence ID" value="MFC6904156.1"/>
    <property type="molecule type" value="Genomic_DNA"/>
</dbReference>
<evidence type="ECO:0000313" key="7">
    <source>
        <dbReference type="EMBL" id="MFC6904156.1"/>
    </source>
</evidence>
<keyword evidence="4 5" id="KW-0472">Membrane</keyword>
<keyword evidence="3 5" id="KW-1133">Transmembrane helix</keyword>
<evidence type="ECO:0000313" key="8">
    <source>
        <dbReference type="Proteomes" id="UP001596312"/>
    </source>
</evidence>
<evidence type="ECO:0000256" key="3">
    <source>
        <dbReference type="ARBA" id="ARBA00022989"/>
    </source>
</evidence>
<evidence type="ECO:0000256" key="1">
    <source>
        <dbReference type="ARBA" id="ARBA00004141"/>
    </source>
</evidence>
<feature type="transmembrane region" description="Helical" evidence="5">
    <location>
        <begin position="173"/>
        <end position="192"/>
    </location>
</feature>